<dbReference type="Pfam" id="PF17106">
    <property type="entry name" value="NACHT_sigma"/>
    <property type="match status" value="1"/>
</dbReference>
<dbReference type="InterPro" id="IPR054471">
    <property type="entry name" value="GPIID_WHD"/>
</dbReference>
<dbReference type="Proteomes" id="UP001251528">
    <property type="component" value="Unassembled WGS sequence"/>
</dbReference>
<feature type="repeat" description="ANK" evidence="3">
    <location>
        <begin position="933"/>
        <end position="966"/>
    </location>
</feature>
<feature type="repeat" description="ANK" evidence="3">
    <location>
        <begin position="660"/>
        <end position="693"/>
    </location>
</feature>
<dbReference type="InterPro" id="IPR002110">
    <property type="entry name" value="Ankyrin_rpt"/>
</dbReference>
<comment type="caution">
    <text evidence="8">The sequence shown here is derived from an EMBL/GenBank/DDBJ whole genome shotgun (WGS) entry which is preliminary data.</text>
</comment>
<evidence type="ECO:0000256" key="1">
    <source>
        <dbReference type="ARBA" id="ARBA00022737"/>
    </source>
</evidence>
<name>A0AAJ0CBZ7_9HYPO</name>
<feature type="repeat" description="ANK" evidence="3">
    <location>
        <begin position="797"/>
        <end position="821"/>
    </location>
</feature>
<dbReference type="SUPFAM" id="SSF52540">
    <property type="entry name" value="P-loop containing nucleoside triphosphate hydrolases"/>
    <property type="match status" value="1"/>
</dbReference>
<dbReference type="EMBL" id="JASWJB010000458">
    <property type="protein sequence ID" value="KAK2590289.1"/>
    <property type="molecule type" value="Genomic_DNA"/>
</dbReference>
<feature type="domain" description="GPI inositol-deacylase winged helix" evidence="6">
    <location>
        <begin position="306"/>
        <end position="400"/>
    </location>
</feature>
<evidence type="ECO:0000256" key="2">
    <source>
        <dbReference type="ARBA" id="ARBA00023043"/>
    </source>
</evidence>
<organism evidence="8 9">
    <name type="scientific">Conoideocrella luteorostrata</name>
    <dbReference type="NCBI Taxonomy" id="1105319"/>
    <lineage>
        <taxon>Eukaryota</taxon>
        <taxon>Fungi</taxon>
        <taxon>Dikarya</taxon>
        <taxon>Ascomycota</taxon>
        <taxon>Pezizomycotina</taxon>
        <taxon>Sordariomycetes</taxon>
        <taxon>Hypocreomycetidae</taxon>
        <taxon>Hypocreales</taxon>
        <taxon>Clavicipitaceae</taxon>
        <taxon>Conoideocrella</taxon>
    </lineage>
</organism>
<dbReference type="Pfam" id="PF00023">
    <property type="entry name" value="Ank"/>
    <property type="match status" value="2"/>
</dbReference>
<feature type="domain" description="NACHT-NTPase sigma" evidence="5">
    <location>
        <begin position="14"/>
        <end position="49"/>
    </location>
</feature>
<evidence type="ECO:0000313" key="9">
    <source>
        <dbReference type="Proteomes" id="UP001251528"/>
    </source>
</evidence>
<dbReference type="PROSITE" id="PS50088">
    <property type="entry name" value="ANK_REPEAT"/>
    <property type="match status" value="8"/>
</dbReference>
<dbReference type="Pfam" id="PF13637">
    <property type="entry name" value="Ank_4"/>
    <property type="match status" value="1"/>
</dbReference>
<feature type="repeat" description="ANK" evidence="3">
    <location>
        <begin position="899"/>
        <end position="932"/>
    </location>
</feature>
<evidence type="ECO:0008006" key="10">
    <source>
        <dbReference type="Google" id="ProtNLM"/>
    </source>
</evidence>
<dbReference type="SUPFAM" id="SSF48403">
    <property type="entry name" value="Ankyrin repeat"/>
    <property type="match status" value="2"/>
</dbReference>
<feature type="region of interest" description="Disordered" evidence="4">
    <location>
        <begin position="1"/>
        <end position="80"/>
    </location>
</feature>
<dbReference type="InterPro" id="IPR027417">
    <property type="entry name" value="P-loop_NTPase"/>
</dbReference>
<dbReference type="Pfam" id="PF12796">
    <property type="entry name" value="Ank_2"/>
    <property type="match status" value="3"/>
</dbReference>
<dbReference type="PANTHER" id="PTHR24198">
    <property type="entry name" value="ANKYRIN REPEAT AND PROTEIN KINASE DOMAIN-CONTAINING PROTEIN"/>
    <property type="match status" value="1"/>
</dbReference>
<dbReference type="Pfam" id="PF22939">
    <property type="entry name" value="WHD_GPIID"/>
    <property type="match status" value="1"/>
</dbReference>
<dbReference type="PROSITE" id="PS50297">
    <property type="entry name" value="ANK_REP_REGION"/>
    <property type="match status" value="8"/>
</dbReference>
<keyword evidence="1" id="KW-0677">Repeat</keyword>
<evidence type="ECO:0000313" key="8">
    <source>
        <dbReference type="EMBL" id="KAK2590289.1"/>
    </source>
</evidence>
<evidence type="ECO:0000256" key="3">
    <source>
        <dbReference type="PROSITE-ProRule" id="PRU00023"/>
    </source>
</evidence>
<feature type="domain" description="Nephrocystin 3-like N-terminal" evidence="7">
    <location>
        <begin position="85"/>
        <end position="244"/>
    </location>
</feature>
<reference evidence="8" key="1">
    <citation type="submission" date="2023-06" db="EMBL/GenBank/DDBJ databases">
        <title>Conoideocrella luteorostrata (Hypocreales: Clavicipitaceae), a potential biocontrol fungus for elongate hemlock scale in United States Christmas tree production areas.</title>
        <authorList>
            <person name="Barrett H."/>
            <person name="Lovett B."/>
            <person name="Macias A.M."/>
            <person name="Stajich J.E."/>
            <person name="Kasson M.T."/>
        </authorList>
    </citation>
    <scope>NUCLEOTIDE SEQUENCE</scope>
    <source>
        <strain evidence="8">ARSEF 14590</strain>
    </source>
</reference>
<accession>A0AAJ0CBZ7</accession>
<keyword evidence="2 3" id="KW-0040">ANK repeat</keyword>
<dbReference type="Gene3D" id="3.40.50.300">
    <property type="entry name" value="P-loop containing nucleotide triphosphate hydrolases"/>
    <property type="match status" value="1"/>
</dbReference>
<evidence type="ECO:0000259" key="5">
    <source>
        <dbReference type="Pfam" id="PF17106"/>
    </source>
</evidence>
<sequence length="1002" mass="111622">MADRRRDSTFQKGDGGHQFNAVDEGIQNNNIGDGNQFPGAFFNGDVNFGPGPRSSEHSPQERCSQSLAFPEMESRSKDVDTATPETCEWLLRHPIYKSWEQSNQNLLWVKGKPGSGKSTLMRHVLNKMQADNSYGNAIILSFFFHGRGVELQRTPLGLFRSLLYQLLRWAPDTLLKLVGTFEERCKSMGIYGKTWEWHLNELKDNCWLSLPKVLESRPVWLYIDALDEISSHARHILEEFQSLRDTGIPNFITEKANGLFIWARLVVDQALELDRRGKEQAAIQQRIRSVPPELDQLYRQLIEKMDERQDSLRLIQWVCFAIRPLSLDELRWALLIDPAPTPHSLEKYRSKDNWISNINVMKEQIQALSRGLVEVITLSNTQAVQFIHQSVKDYFIDKGISTLAELQNHETLKAEVEGCAHYQLSRICVHYLAMEEIGQLTSDERGDKTQSPSNKRDDMASKFPFLHYAATSWVAHTKRSETRNTAQDDLLEYFNWPSEKLIQRWVQLYHVLGQYSNDCPLEGTSMIHLVSQYQLLEPLRVILRTMNQNKIDINVKDSSGRTPLSWAAGNGQIAAVRLLLEVKGSGRVRTPLPGAAGDLQSAFTELGIARRPPATGKAHVDIKDNTGVQAPPRKISVKPLAIIKGLFVKYKVDINTKDNNNRTPLSWAAANGHETIVNALLAIGKADINVKDKYSQTPLLWAAKKGHETVVKALLATGEVDVDAKDDFSQTPLIWAAKEGHDTIVKALLATGKVDINAKDTWYGQTSLSWAAEGRHETVVKALLATGKVDINAKNDSSQTPLLLAAKEGHETVVKALLATGKVGINAKNDSSQTPLLLAAMKGHETIAKALLATGKVDINAKDDSSQTPLFWAAKKGHETIVKALLATGKVDVNAKNDSSQTPLFWAAKKGHETIVKALLATGKVDINAKDDSSQTPLSWAAMKGHETIVKALLATGKVDINIKDEFSRTSLWWAARWGHETIVKALLATGKVDVNAKDTYS</sequence>
<dbReference type="AlphaFoldDB" id="A0AAJ0CBZ7"/>
<dbReference type="InterPro" id="IPR031353">
    <property type="entry name" value="NACHT_sigma"/>
</dbReference>
<evidence type="ECO:0000259" key="7">
    <source>
        <dbReference type="Pfam" id="PF24883"/>
    </source>
</evidence>
<feature type="repeat" description="ANK" evidence="3">
    <location>
        <begin position="865"/>
        <end position="889"/>
    </location>
</feature>
<gene>
    <name evidence="8" type="ORF">QQS21_012026</name>
</gene>
<dbReference type="InterPro" id="IPR036770">
    <property type="entry name" value="Ankyrin_rpt-contain_sf"/>
</dbReference>
<keyword evidence="9" id="KW-1185">Reference proteome</keyword>
<evidence type="ECO:0000259" key="6">
    <source>
        <dbReference type="Pfam" id="PF22939"/>
    </source>
</evidence>
<evidence type="ECO:0000256" key="4">
    <source>
        <dbReference type="SAM" id="MobiDB-lite"/>
    </source>
</evidence>
<dbReference type="InterPro" id="IPR056884">
    <property type="entry name" value="NPHP3-like_N"/>
</dbReference>
<proteinExistence type="predicted"/>
<feature type="compositionally biased region" description="Low complexity" evidence="4">
    <location>
        <begin position="25"/>
        <end position="36"/>
    </location>
</feature>
<feature type="repeat" description="ANK" evidence="3">
    <location>
        <begin position="831"/>
        <end position="864"/>
    </location>
</feature>
<protein>
    <recommendedName>
        <fullName evidence="10">NACHT domain-containing protein</fullName>
    </recommendedName>
</protein>
<feature type="repeat" description="ANK" evidence="3">
    <location>
        <begin position="694"/>
        <end position="718"/>
    </location>
</feature>
<dbReference type="Pfam" id="PF24883">
    <property type="entry name" value="NPHP3_N"/>
    <property type="match status" value="1"/>
</dbReference>
<feature type="repeat" description="ANK" evidence="3">
    <location>
        <begin position="559"/>
        <end position="581"/>
    </location>
</feature>
<dbReference type="SMART" id="SM00248">
    <property type="entry name" value="ANK"/>
    <property type="match status" value="11"/>
</dbReference>
<dbReference type="Gene3D" id="1.25.40.20">
    <property type="entry name" value="Ankyrin repeat-containing domain"/>
    <property type="match status" value="4"/>
</dbReference>
<dbReference type="PANTHER" id="PTHR24198:SF165">
    <property type="entry name" value="ANKYRIN REPEAT-CONTAINING PROTEIN-RELATED"/>
    <property type="match status" value="1"/>
</dbReference>